<dbReference type="AlphaFoldDB" id="A0A4S4KSC4"/>
<evidence type="ECO:0000313" key="6">
    <source>
        <dbReference type="Proteomes" id="UP000309038"/>
    </source>
</evidence>
<dbReference type="PANTHER" id="PTHR35897">
    <property type="entry name" value="METHYLTRANSFERASE AUSD"/>
    <property type="match status" value="1"/>
</dbReference>
<evidence type="ECO:0000256" key="1">
    <source>
        <dbReference type="ARBA" id="ARBA00005179"/>
    </source>
</evidence>
<evidence type="ECO:0000256" key="4">
    <source>
        <dbReference type="ARBA" id="ARBA00038314"/>
    </source>
</evidence>
<dbReference type="Gene3D" id="3.40.50.150">
    <property type="entry name" value="Vaccinia Virus protein VP39"/>
    <property type="match status" value="1"/>
</dbReference>
<organism evidence="5 6">
    <name type="scientific">Hermanssonia centrifuga</name>
    <dbReference type="NCBI Taxonomy" id="98765"/>
    <lineage>
        <taxon>Eukaryota</taxon>
        <taxon>Fungi</taxon>
        <taxon>Dikarya</taxon>
        <taxon>Basidiomycota</taxon>
        <taxon>Agaricomycotina</taxon>
        <taxon>Agaricomycetes</taxon>
        <taxon>Polyporales</taxon>
        <taxon>Meruliaceae</taxon>
        <taxon>Hermanssonia</taxon>
    </lineage>
</organism>
<protein>
    <recommendedName>
        <fullName evidence="7">Methyltransferase ausD</fullName>
    </recommendedName>
</protein>
<evidence type="ECO:0000313" key="5">
    <source>
        <dbReference type="EMBL" id="THH01516.1"/>
    </source>
</evidence>
<comment type="similarity">
    <text evidence="4">Belongs to the class I-like SAM-binding methyltransferase superfamily.</text>
</comment>
<comment type="pathway">
    <text evidence="1">Secondary metabolite biosynthesis.</text>
</comment>
<evidence type="ECO:0000256" key="2">
    <source>
        <dbReference type="ARBA" id="ARBA00022679"/>
    </source>
</evidence>
<keyword evidence="2" id="KW-0808">Transferase</keyword>
<sequence>MPPSTDTADDDTVVVSDSVRTSLESEKWYSLDSAEEEFFMTQTGIQDPAELKKHILAVQAKACEIHAYPCILRLAFTSLKIARLPAYGKLLKIGKERKGALFLDIGCCLGNDVRKVVVDGFPMNQVFASDLRPEFWQLGHKLFRSTSNTFPVPFISGDVFDPAFLPPAEIPTTARTVSLPPLSDLTSLARLAGHLSVIHASSFFQLFDGQLQLQLAKRLAALLSPEPGSFIFGSHAGRPEKSVRMEAVPQDFRGTRMWCYCPESWTELWECVFGGKGIVKVEAELKEIMKENLMFDAMEDEATETFYQLTWSVTRL</sequence>
<dbReference type="SUPFAM" id="SSF53335">
    <property type="entry name" value="S-adenosyl-L-methionine-dependent methyltransferases"/>
    <property type="match status" value="1"/>
</dbReference>
<dbReference type="EMBL" id="SGPJ01000022">
    <property type="protein sequence ID" value="THH01516.1"/>
    <property type="molecule type" value="Genomic_DNA"/>
</dbReference>
<dbReference type="GO" id="GO:0016740">
    <property type="term" value="F:transferase activity"/>
    <property type="evidence" value="ECO:0007669"/>
    <property type="project" value="UniProtKB-KW"/>
</dbReference>
<keyword evidence="3" id="KW-0949">S-adenosyl-L-methionine</keyword>
<reference evidence="5 6" key="1">
    <citation type="submission" date="2019-02" db="EMBL/GenBank/DDBJ databases">
        <title>Genome sequencing of the rare red list fungi Phlebia centrifuga.</title>
        <authorList>
            <person name="Buettner E."/>
            <person name="Kellner H."/>
        </authorList>
    </citation>
    <scope>NUCLEOTIDE SEQUENCE [LARGE SCALE GENOMIC DNA]</scope>
    <source>
        <strain evidence="5 6">DSM 108282</strain>
    </source>
</reference>
<dbReference type="Proteomes" id="UP000309038">
    <property type="component" value="Unassembled WGS sequence"/>
</dbReference>
<name>A0A4S4KSC4_9APHY</name>
<evidence type="ECO:0008006" key="7">
    <source>
        <dbReference type="Google" id="ProtNLM"/>
    </source>
</evidence>
<proteinExistence type="inferred from homology"/>
<evidence type="ECO:0000256" key="3">
    <source>
        <dbReference type="ARBA" id="ARBA00022691"/>
    </source>
</evidence>
<keyword evidence="6" id="KW-1185">Reference proteome</keyword>
<comment type="caution">
    <text evidence="5">The sequence shown here is derived from an EMBL/GenBank/DDBJ whole genome shotgun (WGS) entry which is preliminary data.</text>
</comment>
<dbReference type="InterPro" id="IPR029063">
    <property type="entry name" value="SAM-dependent_MTases_sf"/>
</dbReference>
<accession>A0A4S4KSC4</accession>
<dbReference type="InterPro" id="IPR051654">
    <property type="entry name" value="Meroterpenoid_MTases"/>
</dbReference>
<gene>
    <name evidence="5" type="ORF">EW026_g1205</name>
</gene>
<dbReference type="PANTHER" id="PTHR35897:SF1">
    <property type="entry name" value="METHYLTRANSFERASE AUSD"/>
    <property type="match status" value="1"/>
</dbReference>